<dbReference type="SUPFAM" id="SSF109604">
    <property type="entry name" value="HD-domain/PDEase-like"/>
    <property type="match status" value="1"/>
</dbReference>
<dbReference type="EMBL" id="LYXE01000129">
    <property type="protein sequence ID" value="PDV97551.1"/>
    <property type="molecule type" value="Genomic_DNA"/>
</dbReference>
<evidence type="ECO:0000313" key="2">
    <source>
        <dbReference type="Proteomes" id="UP000220922"/>
    </source>
</evidence>
<gene>
    <name evidence="1" type="ORF">A9Q02_17935</name>
</gene>
<dbReference type="OrthoDB" id="9802385at2"/>
<evidence type="ECO:0000313" key="1">
    <source>
        <dbReference type="EMBL" id="PDV97551.1"/>
    </source>
</evidence>
<accession>A0A2H3KYX5</accession>
<keyword evidence="2" id="KW-1185">Reference proteome</keyword>
<dbReference type="PANTHER" id="PTHR46246">
    <property type="entry name" value="GUANOSINE-3',5'-BIS(DIPHOSPHATE) 3'-PYROPHOSPHOHYDROLASE MESH1"/>
    <property type="match status" value="1"/>
</dbReference>
<dbReference type="Proteomes" id="UP000220922">
    <property type="component" value="Unassembled WGS sequence"/>
</dbReference>
<dbReference type="AlphaFoldDB" id="A0A2H3KYX5"/>
<reference evidence="1 2" key="1">
    <citation type="submission" date="2016-05" db="EMBL/GenBank/DDBJ databases">
        <authorList>
            <person name="Lavstsen T."/>
            <person name="Jespersen J.S."/>
        </authorList>
    </citation>
    <scope>NUCLEOTIDE SEQUENCE [LARGE SCALE GENOMIC DNA]</scope>
    <source>
        <strain evidence="1 2">B7-9</strain>
    </source>
</reference>
<comment type="caution">
    <text evidence="1">The sequence shown here is derived from an EMBL/GenBank/DDBJ whole genome shotgun (WGS) entry which is preliminary data.</text>
</comment>
<dbReference type="InterPro" id="IPR052194">
    <property type="entry name" value="MESH1"/>
</dbReference>
<dbReference type="Pfam" id="PF13328">
    <property type="entry name" value="HD_4"/>
    <property type="match status" value="1"/>
</dbReference>
<dbReference type="PANTHER" id="PTHR46246:SF1">
    <property type="entry name" value="GUANOSINE-3',5'-BIS(DIPHOSPHATE) 3'-PYROPHOSPHOHYDROLASE MESH1"/>
    <property type="match status" value="1"/>
</dbReference>
<dbReference type="RefSeq" id="WP_097654375.1">
    <property type="nucleotide sequence ID" value="NZ_LYXE01000129.1"/>
</dbReference>
<proteinExistence type="predicted"/>
<keyword evidence="1" id="KW-0378">Hydrolase</keyword>
<organism evidence="1 2">
    <name type="scientific">Candidatus Chloroploca asiatica</name>
    <dbReference type="NCBI Taxonomy" id="1506545"/>
    <lineage>
        <taxon>Bacteria</taxon>
        <taxon>Bacillati</taxon>
        <taxon>Chloroflexota</taxon>
        <taxon>Chloroflexia</taxon>
        <taxon>Chloroflexales</taxon>
        <taxon>Chloroflexineae</taxon>
        <taxon>Oscillochloridaceae</taxon>
        <taxon>Candidatus Chloroploca</taxon>
    </lineage>
</organism>
<sequence length="147" mass="15862">MATLERAIELAAAAHAGQVDKAGQPYILHPLRVMLRMSTAHERMAAVLHDVVEDTQVTLEQLRSEGFPAEVVSAVAALTKRSGESRLEAATRAAADPVARAVKLADNAENMDLSRIAAPTAKDYARLEEYKQVRALLLGETNAVTFV</sequence>
<dbReference type="Gene3D" id="1.10.3210.10">
    <property type="entry name" value="Hypothetical protein af1432"/>
    <property type="match status" value="1"/>
</dbReference>
<name>A0A2H3KYX5_9CHLR</name>
<dbReference type="GO" id="GO:0008893">
    <property type="term" value="F:guanosine-3',5'-bis(diphosphate) 3'-diphosphatase activity"/>
    <property type="evidence" value="ECO:0007669"/>
    <property type="project" value="TreeGrafter"/>
</dbReference>
<protein>
    <submittedName>
        <fullName evidence="1">Guanosine-3',5'-bis(Diphosphate) 3'-pyrophosphohydrolase</fullName>
    </submittedName>
</protein>